<dbReference type="EMBL" id="JANHOG010000398">
    <property type="protein sequence ID" value="KAJ3554768.1"/>
    <property type="molecule type" value="Genomic_DNA"/>
</dbReference>
<reference evidence="1" key="1">
    <citation type="submission" date="2022-07" db="EMBL/GenBank/DDBJ databases">
        <title>Genome Sequence of Phlebia brevispora.</title>
        <authorList>
            <person name="Buettner E."/>
        </authorList>
    </citation>
    <scope>NUCLEOTIDE SEQUENCE</scope>
    <source>
        <strain evidence="1">MPL23</strain>
    </source>
</reference>
<accession>A0ACC1T734</accession>
<protein>
    <submittedName>
        <fullName evidence="1">Uncharacterized protein</fullName>
    </submittedName>
</protein>
<name>A0ACC1T734_9APHY</name>
<gene>
    <name evidence="1" type="ORF">NM688_g2935</name>
</gene>
<sequence length="539" mass="58484">MRNPDPTYKRYTSLAWAAVLGHEETFEWLLNTGHDDQEVSRPQDSQGNTILILLAEAKPPLDSPYSSGPAEHDFYSATLRMARMYYDRYPEVLDWANTEGRTAVHAAALKGNEDILRMLCDLGADFDLADNDGNTPLHFASAWGHVTIVQLLIERGCQYSVRNNDGFTPSDYAYSMSTRDVLQDTARAQFELNKKARRNVYAQAAARGNEWTSDEESLSARARILNGSARVRSGSGTSRTTATSDSGGDWIDTQSTPGQFRHIAPAPFTSSPSRNTVPLPLSASSTSATSFSVPSPQPPSTLSPGPNVGVTGLSPIASRMRERDAEAMEKYKMRQRSGSAATTSTDAPSLTGSNVSSGNASANGEEVTSLNSFGSFAPRRRLRPSASAAQLSNGLQPLTSATPPNTQDSRHRAGTSPGILKRHPSTSTATTSPPSEGSSVLQTPTQASSTTSRPNFFRSVNGLGKDKDKDKDKDKEKDYSGLSPPAPTQDTPERERSHTPTLLHSRRLPFNLLSHKHSTDHHHFGHKRNTSANSLISRT</sequence>
<evidence type="ECO:0000313" key="2">
    <source>
        <dbReference type="Proteomes" id="UP001148662"/>
    </source>
</evidence>
<organism evidence="1 2">
    <name type="scientific">Phlebia brevispora</name>
    <dbReference type="NCBI Taxonomy" id="194682"/>
    <lineage>
        <taxon>Eukaryota</taxon>
        <taxon>Fungi</taxon>
        <taxon>Dikarya</taxon>
        <taxon>Basidiomycota</taxon>
        <taxon>Agaricomycotina</taxon>
        <taxon>Agaricomycetes</taxon>
        <taxon>Polyporales</taxon>
        <taxon>Meruliaceae</taxon>
        <taxon>Phlebia</taxon>
    </lineage>
</organism>
<keyword evidence="2" id="KW-1185">Reference proteome</keyword>
<proteinExistence type="predicted"/>
<evidence type="ECO:0000313" key="1">
    <source>
        <dbReference type="EMBL" id="KAJ3554768.1"/>
    </source>
</evidence>
<dbReference type="Proteomes" id="UP001148662">
    <property type="component" value="Unassembled WGS sequence"/>
</dbReference>
<comment type="caution">
    <text evidence="1">The sequence shown here is derived from an EMBL/GenBank/DDBJ whole genome shotgun (WGS) entry which is preliminary data.</text>
</comment>